<sequence length="114" mass="12780">MMKSIGIQLIDNNDQGEPMDLKINPVRDVTGKIIAGIVIGNILEQNKALIIIGSEGDLKFRPDIGVNFGDVLLNDNLLEYRHKINEHFDKDGLKISELDLYTLDNIKIVADYES</sequence>
<reference evidence="1 2" key="1">
    <citation type="submission" date="2019-12" db="EMBL/GenBank/DDBJ databases">
        <authorList>
            <person name="Kim Y.S."/>
        </authorList>
    </citation>
    <scope>NUCLEOTIDE SEQUENCE [LARGE SCALE GENOMIC DNA]</scope>
    <source>
        <strain evidence="1 2">GA093</strain>
    </source>
</reference>
<dbReference type="AlphaFoldDB" id="A0A6I4NP64"/>
<name>A0A6I4NP64_9FLAO</name>
<evidence type="ECO:0000313" key="2">
    <source>
        <dbReference type="Proteomes" id="UP000471501"/>
    </source>
</evidence>
<dbReference type="Proteomes" id="UP000471501">
    <property type="component" value="Unassembled WGS sequence"/>
</dbReference>
<gene>
    <name evidence="1" type="ORF">GON26_01345</name>
</gene>
<keyword evidence="2" id="KW-1185">Reference proteome</keyword>
<dbReference type="EMBL" id="WSTB01000001">
    <property type="protein sequence ID" value="MWB92994.1"/>
    <property type="molecule type" value="Genomic_DNA"/>
</dbReference>
<comment type="caution">
    <text evidence="1">The sequence shown here is derived from an EMBL/GenBank/DDBJ whole genome shotgun (WGS) entry which is preliminary data.</text>
</comment>
<evidence type="ECO:0000313" key="1">
    <source>
        <dbReference type="EMBL" id="MWB92994.1"/>
    </source>
</evidence>
<organism evidence="1 2">
    <name type="scientific">Flavobacterium hydrocarbonoxydans</name>
    <dbReference type="NCBI Taxonomy" id="2683249"/>
    <lineage>
        <taxon>Bacteria</taxon>
        <taxon>Pseudomonadati</taxon>
        <taxon>Bacteroidota</taxon>
        <taxon>Flavobacteriia</taxon>
        <taxon>Flavobacteriales</taxon>
        <taxon>Flavobacteriaceae</taxon>
        <taxon>Flavobacterium</taxon>
    </lineage>
</organism>
<proteinExistence type="predicted"/>
<accession>A0A6I4NP64</accession>
<protein>
    <submittedName>
        <fullName evidence="1">Uncharacterized protein</fullName>
    </submittedName>
</protein>